<feature type="region of interest" description="Disordered" evidence="1">
    <location>
        <begin position="235"/>
        <end position="302"/>
    </location>
</feature>
<organism evidence="2">
    <name type="scientific">Auxenochlorella protothecoides</name>
    <name type="common">Green microalga</name>
    <name type="synonym">Chlorella protothecoides</name>
    <dbReference type="NCBI Taxonomy" id="3075"/>
    <lineage>
        <taxon>Eukaryota</taxon>
        <taxon>Viridiplantae</taxon>
        <taxon>Chlorophyta</taxon>
        <taxon>core chlorophytes</taxon>
        <taxon>Trebouxiophyceae</taxon>
        <taxon>Chlorellales</taxon>
        <taxon>Chlorellaceae</taxon>
        <taxon>Auxenochlorella</taxon>
    </lineage>
</organism>
<proteinExistence type="predicted"/>
<feature type="non-terminal residue" evidence="2">
    <location>
        <position position="1"/>
    </location>
</feature>
<gene>
    <name evidence="2" type="ORF">g.5869</name>
</gene>
<dbReference type="EMBL" id="GDKF01009565">
    <property type="protein sequence ID" value="JAT69057.1"/>
    <property type="molecule type" value="Transcribed_RNA"/>
</dbReference>
<feature type="compositionally biased region" description="Low complexity" evidence="1">
    <location>
        <begin position="247"/>
        <end position="282"/>
    </location>
</feature>
<dbReference type="AlphaFoldDB" id="A0A1D1ZQH4"/>
<accession>A0A1D1ZQH4</accession>
<sequence length="471" mass="48577">ASSRIGVAHVAVPMRGPRMLDPPGCLGCSLEPGVCWPRDVLGQPTRPLRVAPRPSHSIDMDVSATACAVYPLEAAYARRWAEQYQRPGAVAAFTHERMLGALAAQTSLFRGCMHCVSCCSNKQRQRGQQPGRYTTSEGWPGGIPSPLAYFEMRARQLSVLYRACHGPSTWRRMEGVSVGSDLAQRRGTRQLSVLVPASHTNISAHDCTVRFVGVQLASLAGSSAQRIGKGRGLLATFKDAPKRSRVSPRAGHPAASASGPHPGPQAPASSAHAAPAWAGVPGLIPASRGTPDTGLMPPLTGHTTHSWTSSAGCVPPSCAAGGSFSCTAGASFTSSGSASLSLLHTPTPAAGGPATCLSLGASGSLPSSLGPAGEEGEGSSLCPRSAGPAGVGAGPAPPPGVIFALPPACPWGDVDRASYYSRQLAIKAEQAYSCQQVVGEGQEEMEPGSGAWSMLWSLAGRLTQRRVSLQA</sequence>
<evidence type="ECO:0000313" key="2">
    <source>
        <dbReference type="EMBL" id="JAT69057.1"/>
    </source>
</evidence>
<protein>
    <submittedName>
        <fullName evidence="2">Uncharacterized protein</fullName>
    </submittedName>
</protein>
<reference evidence="2" key="1">
    <citation type="submission" date="2015-08" db="EMBL/GenBank/DDBJ databases">
        <authorList>
            <person name="Babu N.S."/>
            <person name="Beckwith C.J."/>
            <person name="Beseler K.G."/>
            <person name="Brison A."/>
            <person name="Carone J.V."/>
            <person name="Caskin T.P."/>
            <person name="Diamond M."/>
            <person name="Durham M.E."/>
            <person name="Foxe J.M."/>
            <person name="Go M."/>
            <person name="Henderson B.A."/>
            <person name="Jones I.B."/>
            <person name="McGettigan J.A."/>
            <person name="Micheletti S.J."/>
            <person name="Nasrallah M.E."/>
            <person name="Ortiz D."/>
            <person name="Piller C.R."/>
            <person name="Privatt S.R."/>
            <person name="Schneider S.L."/>
            <person name="Sharp S."/>
            <person name="Smith T.C."/>
            <person name="Stanton J.D."/>
            <person name="Ullery H.E."/>
            <person name="Wilson R.J."/>
            <person name="Serrano M.G."/>
            <person name="Buck G."/>
            <person name="Lee V."/>
            <person name="Wang Y."/>
            <person name="Carvalho R."/>
            <person name="Voegtly L."/>
            <person name="Shi R."/>
            <person name="Duckworth R."/>
            <person name="Johnson A."/>
            <person name="Loviza R."/>
            <person name="Walstead R."/>
            <person name="Shah Z."/>
            <person name="Kiflezghi M."/>
            <person name="Wade K."/>
            <person name="Ball S.L."/>
            <person name="Bradley K.W."/>
            <person name="Asai D.J."/>
            <person name="Bowman C.A."/>
            <person name="Russell D.A."/>
            <person name="Pope W.H."/>
            <person name="Jacobs-Sera D."/>
            <person name="Hendrix R.W."/>
            <person name="Hatfull G.F."/>
        </authorList>
    </citation>
    <scope>NUCLEOTIDE SEQUENCE</scope>
</reference>
<evidence type="ECO:0000256" key="1">
    <source>
        <dbReference type="SAM" id="MobiDB-lite"/>
    </source>
</evidence>
<name>A0A1D1ZQH4_AUXPR</name>
<feature type="region of interest" description="Disordered" evidence="1">
    <location>
        <begin position="366"/>
        <end position="393"/>
    </location>
</feature>